<dbReference type="InterPro" id="IPR036250">
    <property type="entry name" value="AcylCo_DH-like_C"/>
</dbReference>
<feature type="domain" description="Acyl-CoA oxidase/dehydrogenase middle" evidence="15">
    <location>
        <begin position="227"/>
        <end position="336"/>
    </location>
</feature>
<dbReference type="Proteomes" id="UP000822688">
    <property type="component" value="Chromosome 12"/>
</dbReference>
<dbReference type="FunFam" id="1.20.140.10:FF:000010">
    <property type="entry name" value="Acyl-coenzyme A oxidase"/>
    <property type="match status" value="1"/>
</dbReference>
<keyword evidence="7" id="KW-0276">Fatty acid metabolism</keyword>
<evidence type="ECO:0000256" key="11">
    <source>
        <dbReference type="PIRNR" id="PIRNR000168"/>
    </source>
</evidence>
<dbReference type="Gene3D" id="1.20.140.10">
    <property type="entry name" value="Butyryl-CoA Dehydrogenase, subunit A, domain 3"/>
    <property type="match status" value="2"/>
</dbReference>
<evidence type="ECO:0000256" key="4">
    <source>
        <dbReference type="ARBA" id="ARBA00006288"/>
    </source>
</evidence>
<name>A0A8T0G7V6_CERPU</name>
<dbReference type="InterPro" id="IPR012258">
    <property type="entry name" value="Acyl-CoA_oxidase"/>
</dbReference>
<comment type="catalytic activity">
    <reaction evidence="1">
        <text>a 2,3-saturated acyl-CoA + O2 = a (2E)-enoyl-CoA + H2O2</text>
        <dbReference type="Rhea" id="RHEA:38959"/>
        <dbReference type="ChEBI" id="CHEBI:15379"/>
        <dbReference type="ChEBI" id="CHEBI:16240"/>
        <dbReference type="ChEBI" id="CHEBI:58856"/>
        <dbReference type="ChEBI" id="CHEBI:65111"/>
        <dbReference type="EC" id="1.3.3.6"/>
    </reaction>
</comment>
<dbReference type="GO" id="GO:0005504">
    <property type="term" value="F:fatty acid binding"/>
    <property type="evidence" value="ECO:0007669"/>
    <property type="project" value="TreeGrafter"/>
</dbReference>
<comment type="caution">
    <text evidence="17">The sequence shown here is derived from an EMBL/GenBank/DDBJ whole genome shotgun (WGS) entry which is preliminary data.</text>
</comment>
<dbReference type="FunFam" id="2.40.110.10:FF:000005">
    <property type="entry name" value="Acyl-coenzyme A oxidase"/>
    <property type="match status" value="1"/>
</dbReference>
<dbReference type="EMBL" id="CM026433">
    <property type="protein sequence ID" value="KAG0555071.1"/>
    <property type="molecule type" value="Genomic_DNA"/>
</dbReference>
<dbReference type="AlphaFoldDB" id="A0A8T0G7V6"/>
<keyword evidence="8" id="KW-0560">Oxidoreductase</keyword>
<sequence length="719" mass="80543">MLCTRQIDALLIDRNEEFEDRSKLVNLVPLFEGSFTYAMMADECMTSRAPWRIQVLRKHLTQPVAAASFAIQASACLSYAPPEANSEKPSFDTSAMRLLLDGHDLEARDWAFELMAKSDLFVSRRVGDRVFASPDFNEPMDEQREKTFERIRFLASKGAFKDFFSTSVEKLLRRTALFETIGIFDHSLVIKLGVHFHLWGGSILFLGTKRHHDKWLQITEDLQIQGCFAMTELGHGSNVRGIETITTYDPLTQEFIIDTPCESAQKYWIGGAAKHATHTVVFSQLLINGKSESVHAFICQIRDAKGRVCPGIRIADCGHKTGLNGVDNGRIWFNKVRIPRENLLNSVADVTPDGQYVSSIEDPDQRFGAFMAPLTSGRVTIAMSAINQAKLGLATALRYALTRRAFSQSIHLPEVLLLDYPSHQHRLLPLLAKTYAMNFAALDLKKLYFNKSPKDVKIVHVMSSGFKAMFTWHSMRTLQECREACGGQGLKTENRIGQLKAEHDVQSTFEGDNNVLMQQVSKALLGDYFLARMKGRPMKGMGLEHLNGPPPVLPKDLNSAVLRDPIFQLSLFQLKERGLLERLDEQVKTLIASGKSTTEALMMSYQLAEDLGKAFSERTVLESILGAEQQAADSNIQGVLGLLRTLYVLSEADEGAVFLRYGFLSPEQSQLIHREVAVICGELRPQTLHLIESFGIPQPFLGPIAYDWVEANSWNNVNP</sequence>
<evidence type="ECO:0000313" key="18">
    <source>
        <dbReference type="Proteomes" id="UP000822688"/>
    </source>
</evidence>
<dbReference type="InterPro" id="IPR009100">
    <property type="entry name" value="AcylCoA_DH/oxidase_NM_dom_sf"/>
</dbReference>
<protein>
    <recommendedName>
        <fullName evidence="11">Acyl-coenzyme A oxidase</fullName>
    </recommendedName>
</protein>
<comment type="similarity">
    <text evidence="4 11">Belongs to the acyl-CoA oxidase family.</text>
</comment>
<keyword evidence="9" id="KW-0443">Lipid metabolism</keyword>
<feature type="binding site" evidence="13">
    <location>
        <position position="231"/>
    </location>
    <ligand>
        <name>FAD</name>
        <dbReference type="ChEBI" id="CHEBI:57692"/>
    </ligand>
</feature>
<dbReference type="SUPFAM" id="SSF47203">
    <property type="entry name" value="Acyl-CoA dehydrogenase C-terminal domain-like"/>
    <property type="match status" value="2"/>
</dbReference>
<keyword evidence="18" id="KW-1185">Reference proteome</keyword>
<dbReference type="Pfam" id="PF01756">
    <property type="entry name" value="ACOX"/>
    <property type="match status" value="1"/>
</dbReference>
<reference evidence="17" key="1">
    <citation type="submission" date="2020-06" db="EMBL/GenBank/DDBJ databases">
        <title>WGS assembly of Ceratodon purpureus strain R40.</title>
        <authorList>
            <person name="Carey S.B."/>
            <person name="Jenkins J."/>
            <person name="Shu S."/>
            <person name="Lovell J.T."/>
            <person name="Sreedasyam A."/>
            <person name="Maumus F."/>
            <person name="Tiley G.P."/>
            <person name="Fernandez-Pozo N."/>
            <person name="Barry K."/>
            <person name="Chen C."/>
            <person name="Wang M."/>
            <person name="Lipzen A."/>
            <person name="Daum C."/>
            <person name="Saski C.A."/>
            <person name="Payton A.C."/>
            <person name="Mcbreen J.C."/>
            <person name="Conrad R.E."/>
            <person name="Kollar L.M."/>
            <person name="Olsson S."/>
            <person name="Huttunen S."/>
            <person name="Landis J.B."/>
            <person name="Wickett N.J."/>
            <person name="Johnson M.G."/>
            <person name="Rensing S.A."/>
            <person name="Grimwood J."/>
            <person name="Schmutz J."/>
            <person name="Mcdaniel S.F."/>
        </authorList>
    </citation>
    <scope>NUCLEOTIDE SEQUENCE</scope>
    <source>
        <strain evidence="17">R40</strain>
    </source>
</reference>
<evidence type="ECO:0000256" key="8">
    <source>
        <dbReference type="ARBA" id="ARBA00023002"/>
    </source>
</evidence>
<dbReference type="InterPro" id="IPR006091">
    <property type="entry name" value="Acyl-CoA_Oxase/DH_mid-dom"/>
</dbReference>
<dbReference type="SUPFAM" id="SSF56645">
    <property type="entry name" value="Acyl-CoA dehydrogenase NM domain-like"/>
    <property type="match status" value="1"/>
</dbReference>
<dbReference type="PIRSF" id="PIRSF000168">
    <property type="entry name" value="Acyl-CoA_oxidase"/>
    <property type="match status" value="1"/>
</dbReference>
<evidence type="ECO:0000256" key="3">
    <source>
        <dbReference type="ARBA" id="ARBA00004275"/>
    </source>
</evidence>
<dbReference type="Gene3D" id="2.40.110.10">
    <property type="entry name" value="Butyryl-CoA Dehydrogenase, subunit A, domain 2"/>
    <property type="match status" value="1"/>
</dbReference>
<keyword evidence="6 11" id="KW-0274">FAD</keyword>
<evidence type="ECO:0000259" key="15">
    <source>
        <dbReference type="Pfam" id="PF02770"/>
    </source>
</evidence>
<keyword evidence="5 11" id="KW-0285">Flavoprotein</keyword>
<dbReference type="GO" id="GO:0071949">
    <property type="term" value="F:FAD binding"/>
    <property type="evidence" value="ECO:0007669"/>
    <property type="project" value="InterPro"/>
</dbReference>
<dbReference type="PANTHER" id="PTHR10909:SF352">
    <property type="entry name" value="ACYL-COENZYME A OXIDASE-LIKE PROTEIN"/>
    <property type="match status" value="1"/>
</dbReference>
<evidence type="ECO:0000256" key="2">
    <source>
        <dbReference type="ARBA" id="ARBA00001974"/>
    </source>
</evidence>
<feature type="domain" description="Acyl-CoA oxidase C-terminal" evidence="14">
    <location>
        <begin position="568"/>
        <end position="701"/>
    </location>
</feature>
<proteinExistence type="inferred from homology"/>
<evidence type="ECO:0000313" key="17">
    <source>
        <dbReference type="EMBL" id="KAG0555071.1"/>
    </source>
</evidence>
<dbReference type="GO" id="GO:0033540">
    <property type="term" value="P:fatty acid beta-oxidation using acyl-CoA oxidase"/>
    <property type="evidence" value="ECO:0007669"/>
    <property type="project" value="TreeGrafter"/>
</dbReference>
<dbReference type="GO" id="GO:0055088">
    <property type="term" value="P:lipid homeostasis"/>
    <property type="evidence" value="ECO:0007669"/>
    <property type="project" value="TreeGrafter"/>
</dbReference>
<evidence type="ECO:0000256" key="13">
    <source>
        <dbReference type="PIRSR" id="PIRSR000168-2"/>
    </source>
</evidence>
<evidence type="ECO:0000256" key="9">
    <source>
        <dbReference type="ARBA" id="ARBA00023098"/>
    </source>
</evidence>
<accession>A0A8T0G7V6</accession>
<evidence type="ECO:0000256" key="1">
    <source>
        <dbReference type="ARBA" id="ARBA00001201"/>
    </source>
</evidence>
<evidence type="ECO:0000259" key="16">
    <source>
        <dbReference type="Pfam" id="PF22924"/>
    </source>
</evidence>
<evidence type="ECO:0000259" key="14">
    <source>
        <dbReference type="Pfam" id="PF01756"/>
    </source>
</evidence>
<dbReference type="InterPro" id="IPR046373">
    <property type="entry name" value="Acyl-CoA_Oxase/DH_mid-dom_sf"/>
</dbReference>
<gene>
    <name evidence="17" type="ORF">KC19_12G142300</name>
</gene>
<evidence type="ECO:0000256" key="5">
    <source>
        <dbReference type="ARBA" id="ARBA00022630"/>
    </source>
</evidence>
<dbReference type="Pfam" id="PF02770">
    <property type="entry name" value="Acyl-CoA_dh_M"/>
    <property type="match status" value="1"/>
</dbReference>
<dbReference type="GO" id="GO:0005777">
    <property type="term" value="C:peroxisome"/>
    <property type="evidence" value="ECO:0007669"/>
    <property type="project" value="UniProtKB-SubCell"/>
</dbReference>
<evidence type="ECO:0000256" key="12">
    <source>
        <dbReference type="PIRSR" id="PIRSR000168-1"/>
    </source>
</evidence>
<keyword evidence="10" id="KW-0576">Peroxisome</keyword>
<dbReference type="PANTHER" id="PTHR10909">
    <property type="entry name" value="ELECTRON TRANSPORT OXIDOREDUCTASE"/>
    <property type="match status" value="1"/>
</dbReference>
<feature type="active site" description="Proton acceptor" evidence="12">
    <location>
        <position position="510"/>
    </location>
</feature>
<dbReference type="InterPro" id="IPR055060">
    <property type="entry name" value="ACOX_C_alpha1"/>
</dbReference>
<dbReference type="InterPro" id="IPR002655">
    <property type="entry name" value="Acyl-CoA_oxidase_C"/>
</dbReference>
<feature type="domain" description="Acyl-CoA oxidase C-alpha1" evidence="16">
    <location>
        <begin position="374"/>
        <end position="525"/>
    </location>
</feature>
<evidence type="ECO:0000256" key="10">
    <source>
        <dbReference type="ARBA" id="ARBA00023140"/>
    </source>
</evidence>
<dbReference type="Pfam" id="PF22924">
    <property type="entry name" value="ACOX_C_alpha1"/>
    <property type="match status" value="1"/>
</dbReference>
<comment type="cofactor">
    <cofactor evidence="2">
        <name>FAD</name>
        <dbReference type="ChEBI" id="CHEBI:57692"/>
    </cofactor>
</comment>
<evidence type="ECO:0000256" key="7">
    <source>
        <dbReference type="ARBA" id="ARBA00022832"/>
    </source>
</evidence>
<feature type="binding site" evidence="13">
    <location>
        <position position="270"/>
    </location>
    <ligand>
        <name>FAD</name>
        <dbReference type="ChEBI" id="CHEBI:57692"/>
    </ligand>
</feature>
<comment type="subcellular location">
    <subcellularLocation>
        <location evidence="3">Peroxisome</location>
    </subcellularLocation>
</comment>
<evidence type="ECO:0000256" key="6">
    <source>
        <dbReference type="ARBA" id="ARBA00022827"/>
    </source>
</evidence>
<dbReference type="FunFam" id="1.20.140.10:FF:000007">
    <property type="entry name" value="Acyl-coenzyme A oxidase"/>
    <property type="match status" value="1"/>
</dbReference>
<organism evidence="17 18">
    <name type="scientific">Ceratodon purpureus</name>
    <name type="common">Fire moss</name>
    <name type="synonym">Dicranum purpureum</name>
    <dbReference type="NCBI Taxonomy" id="3225"/>
    <lineage>
        <taxon>Eukaryota</taxon>
        <taxon>Viridiplantae</taxon>
        <taxon>Streptophyta</taxon>
        <taxon>Embryophyta</taxon>
        <taxon>Bryophyta</taxon>
        <taxon>Bryophytina</taxon>
        <taxon>Bryopsida</taxon>
        <taxon>Dicranidae</taxon>
        <taxon>Pseudoditrichales</taxon>
        <taxon>Ditrichaceae</taxon>
        <taxon>Ceratodon</taxon>
    </lineage>
</organism>
<dbReference type="GO" id="GO:0003997">
    <property type="term" value="F:acyl-CoA oxidase activity"/>
    <property type="evidence" value="ECO:0007669"/>
    <property type="project" value="UniProtKB-EC"/>
</dbReference>